<dbReference type="AlphaFoldDB" id="A0A9X1IQL3"/>
<accession>A0A9X1IQL3</accession>
<name>A0A9X1IQL3_9SPHN</name>
<evidence type="ECO:0000259" key="1">
    <source>
        <dbReference type="Pfam" id="PF13274"/>
    </source>
</evidence>
<sequence length="178" mass="19757">MALRFQFDERKGTEALAFVANRWPNITVFYASKVLFFAEKAHLNRYGRPIVADTFVAMPNGPVPSTLYDFIKGNLGLSGDPDAFKAAIDVSQYPRLAGKREASDDALSESDRDCLDEAIAFCKTKSFGYLSQLTHQEKSWAEAASNGPMDYEKFIDDANPHREAIIEDAQAFAAYGVL</sequence>
<organism evidence="2 3">
    <name type="scientific">Sphingobium nicotianae</name>
    <dbReference type="NCBI Taxonomy" id="2782607"/>
    <lineage>
        <taxon>Bacteria</taxon>
        <taxon>Pseudomonadati</taxon>
        <taxon>Pseudomonadota</taxon>
        <taxon>Alphaproteobacteria</taxon>
        <taxon>Sphingomonadales</taxon>
        <taxon>Sphingomonadaceae</taxon>
        <taxon>Sphingobium</taxon>
    </lineage>
</organism>
<dbReference type="RefSeq" id="WP_214622358.1">
    <property type="nucleotide sequence ID" value="NZ_JAHGAW010000004.1"/>
</dbReference>
<comment type="caution">
    <text evidence="2">The sequence shown here is derived from an EMBL/GenBank/DDBJ whole genome shotgun (WGS) entry which is preliminary data.</text>
</comment>
<protein>
    <submittedName>
        <fullName evidence="2">DUF4065 domain-containing protein</fullName>
    </submittedName>
</protein>
<proteinExistence type="predicted"/>
<evidence type="ECO:0000313" key="3">
    <source>
        <dbReference type="Proteomes" id="UP001138757"/>
    </source>
</evidence>
<dbReference type="InterPro" id="IPR025272">
    <property type="entry name" value="SocA_Panacea"/>
</dbReference>
<keyword evidence="3" id="KW-1185">Reference proteome</keyword>
<reference evidence="2" key="1">
    <citation type="submission" date="2021-05" db="EMBL/GenBank/DDBJ databases">
        <title>Genome of Sphingobium sp. strain.</title>
        <authorList>
            <person name="Fan R."/>
        </authorList>
    </citation>
    <scope>NUCLEOTIDE SEQUENCE</scope>
    <source>
        <strain evidence="2">H33</strain>
    </source>
</reference>
<feature type="domain" description="Antitoxin SocA-like Panacea" evidence="1">
    <location>
        <begin position="33"/>
        <end position="140"/>
    </location>
</feature>
<evidence type="ECO:0000313" key="2">
    <source>
        <dbReference type="EMBL" id="MBT2186600.1"/>
    </source>
</evidence>
<gene>
    <name evidence="2" type="ORF">KK488_06520</name>
</gene>
<dbReference type="Proteomes" id="UP001138757">
    <property type="component" value="Unassembled WGS sequence"/>
</dbReference>
<dbReference type="EMBL" id="JAHGAW010000004">
    <property type="protein sequence ID" value="MBT2186600.1"/>
    <property type="molecule type" value="Genomic_DNA"/>
</dbReference>
<dbReference type="Pfam" id="PF13274">
    <property type="entry name" value="SocA_Panacea"/>
    <property type="match status" value="1"/>
</dbReference>